<dbReference type="GO" id="GO:1903108">
    <property type="term" value="P:regulation of mitochondrial transcription"/>
    <property type="evidence" value="ECO:0000318"/>
    <property type="project" value="GO_Central"/>
</dbReference>
<dbReference type="Proteomes" id="UP000009022">
    <property type="component" value="Unassembled WGS sequence"/>
</dbReference>
<evidence type="ECO:0000256" key="2">
    <source>
        <dbReference type="ARBA" id="ARBA00022946"/>
    </source>
</evidence>
<dbReference type="Gene3D" id="1.25.70.10">
    <property type="entry name" value="Transcription termination factor 3, mitochondrial"/>
    <property type="match status" value="1"/>
</dbReference>
<reference evidence="3 4" key="1">
    <citation type="journal article" date="2008" name="Nature">
        <title>The Trichoplax genome and the nature of placozoans.</title>
        <authorList>
            <person name="Srivastava M."/>
            <person name="Begovic E."/>
            <person name="Chapman J."/>
            <person name="Putnam N.H."/>
            <person name="Hellsten U."/>
            <person name="Kawashima T."/>
            <person name="Kuo A."/>
            <person name="Mitros T."/>
            <person name="Salamov A."/>
            <person name="Carpenter M.L."/>
            <person name="Signorovitch A.Y."/>
            <person name="Moreno M.A."/>
            <person name="Kamm K."/>
            <person name="Grimwood J."/>
            <person name="Schmutz J."/>
            <person name="Shapiro H."/>
            <person name="Grigoriev I.V."/>
            <person name="Buss L.W."/>
            <person name="Schierwater B."/>
            <person name="Dellaporta S.L."/>
            <person name="Rokhsar D.S."/>
        </authorList>
    </citation>
    <scope>NUCLEOTIDE SEQUENCE [LARGE SCALE GENOMIC DNA]</scope>
    <source>
        <strain evidence="3 4">Grell-BS-1999</strain>
    </source>
</reference>
<dbReference type="GO" id="GO:0003676">
    <property type="term" value="F:nucleic acid binding"/>
    <property type="evidence" value="ECO:0007669"/>
    <property type="project" value="InterPro"/>
</dbReference>
<dbReference type="InterPro" id="IPR003690">
    <property type="entry name" value="MTERF"/>
</dbReference>
<dbReference type="HOGENOM" id="CLU_614417_0_0_1"/>
<dbReference type="GO" id="GO:0061668">
    <property type="term" value="P:mitochondrial ribosome assembly"/>
    <property type="evidence" value="ECO:0000318"/>
    <property type="project" value="GO_Central"/>
</dbReference>
<dbReference type="InParanoid" id="B3SC82"/>
<keyword evidence="4" id="KW-1185">Reference proteome</keyword>
<dbReference type="KEGG" id="tad:TRIADDRAFT_61872"/>
<dbReference type="GO" id="GO:0005739">
    <property type="term" value="C:mitochondrion"/>
    <property type="evidence" value="ECO:0000318"/>
    <property type="project" value="GO_Central"/>
</dbReference>
<dbReference type="AlphaFoldDB" id="B3SC82"/>
<dbReference type="InterPro" id="IPR038538">
    <property type="entry name" value="MTERF_sf"/>
</dbReference>
<protein>
    <submittedName>
        <fullName evidence="3">Uncharacterized protein</fullName>
    </submittedName>
</protein>
<evidence type="ECO:0000313" key="4">
    <source>
        <dbReference type="Proteomes" id="UP000009022"/>
    </source>
</evidence>
<gene>
    <name evidence="3" type="ORF">TRIADDRAFT_61872</name>
</gene>
<sequence>MNILNRRWYGLMSRMQRQYSIDGKPSSYQFKALSTFFTHYSNDHALANKEYDHINLSQSLGIRKSKEKYSSPQRFLAEVIRNRTANIMQACQLSQEDASQIACLYSPLFAFNDQAMDMIRFLSKYDCNIKTIVAQHPVILGLDVKQCEAKIDKLRSTISDQHFDPVQLNLLVGEIITKNPTILALSIDNFTSALLSKFAHYDLKSTWILKEMMNGGSESILNHFPTSETNPDNVKKIVRFFYEINVMPEAVLNTAPAVFNLSYDRINAIYLKFTSKPLYFKNKDVKNLFENHGLVLSNLDLDFIEDQYLRLVELISHRRDENLVYLMIAKMPEFLLHESDTRPRVNFLQSFGFTLENISTLYTKLYRSKTLSLPIEENLKPILRILSTAHRRVKIRVEFLRARNPQILINEDLRLLVNCSNNAFMEMCRFSDEEIAEYNSLFDNSQ</sequence>
<dbReference type="CTD" id="6759046"/>
<dbReference type="RefSeq" id="XP_002117848.1">
    <property type="nucleotide sequence ID" value="XM_002117812.1"/>
</dbReference>
<accession>B3SC82</accession>
<dbReference type="Pfam" id="PF02536">
    <property type="entry name" value="mTERF"/>
    <property type="match status" value="1"/>
</dbReference>
<organism evidence="3 4">
    <name type="scientific">Trichoplax adhaerens</name>
    <name type="common">Trichoplax reptans</name>
    <dbReference type="NCBI Taxonomy" id="10228"/>
    <lineage>
        <taxon>Eukaryota</taxon>
        <taxon>Metazoa</taxon>
        <taxon>Placozoa</taxon>
        <taxon>Uniplacotomia</taxon>
        <taxon>Trichoplacea</taxon>
        <taxon>Trichoplacidae</taxon>
        <taxon>Trichoplax</taxon>
    </lineage>
</organism>
<name>B3SC82_TRIAD</name>
<proteinExistence type="inferred from homology"/>
<dbReference type="GeneID" id="6759046"/>
<evidence type="ECO:0000256" key="1">
    <source>
        <dbReference type="ARBA" id="ARBA00007692"/>
    </source>
</evidence>
<dbReference type="OMA" id="ANIMQAC"/>
<dbReference type="EMBL" id="DS985268">
    <property type="protein sequence ID" value="EDV19691.1"/>
    <property type="molecule type" value="Genomic_DNA"/>
</dbReference>
<evidence type="ECO:0000313" key="3">
    <source>
        <dbReference type="EMBL" id="EDV19691.1"/>
    </source>
</evidence>
<keyword evidence="2" id="KW-0809">Transit peptide</keyword>
<dbReference type="PhylomeDB" id="B3SC82"/>
<comment type="similarity">
    <text evidence="1">Belongs to the mTERF family.</text>
</comment>